<dbReference type="SUPFAM" id="SSF102712">
    <property type="entry name" value="JAB1/MPN domain"/>
    <property type="match status" value="1"/>
</dbReference>
<reference evidence="8 9" key="1">
    <citation type="journal article" date="2018" name="Microbiome">
        <title>Fine metagenomic profile of the Mediterranean stratified and mixed water columns revealed by assembly and recruitment.</title>
        <authorList>
            <person name="Haro-Moreno J.M."/>
            <person name="Lopez-Perez M."/>
            <person name="De La Torre J.R."/>
            <person name="Picazo A."/>
            <person name="Camacho A."/>
            <person name="Rodriguez-Valera F."/>
        </authorList>
    </citation>
    <scope>NUCLEOTIDE SEQUENCE [LARGE SCALE GENOMIC DNA]</scope>
    <source>
        <strain evidence="8">MED-G55</strain>
    </source>
</reference>
<protein>
    <submittedName>
        <fullName evidence="8">JAB domain-containing protein</fullName>
    </submittedName>
</protein>
<feature type="domain" description="MPN" evidence="7">
    <location>
        <begin position="111"/>
        <end position="233"/>
    </location>
</feature>
<comment type="caution">
    <text evidence="8">The sequence shown here is derived from an EMBL/GenBank/DDBJ whole genome shotgun (WGS) entry which is preliminary data.</text>
</comment>
<evidence type="ECO:0000256" key="2">
    <source>
        <dbReference type="ARBA" id="ARBA00022723"/>
    </source>
</evidence>
<accession>A0A368DZT6</accession>
<evidence type="ECO:0000313" key="8">
    <source>
        <dbReference type="EMBL" id="RCL77378.1"/>
    </source>
</evidence>
<dbReference type="InterPro" id="IPR046778">
    <property type="entry name" value="UPF0758_N"/>
</dbReference>
<dbReference type="Proteomes" id="UP000252132">
    <property type="component" value="Unassembled WGS sequence"/>
</dbReference>
<evidence type="ECO:0000256" key="5">
    <source>
        <dbReference type="ARBA" id="ARBA00023049"/>
    </source>
</evidence>
<dbReference type="PANTHER" id="PTHR30471">
    <property type="entry name" value="DNA REPAIR PROTEIN RADC"/>
    <property type="match status" value="1"/>
</dbReference>
<dbReference type="InterPro" id="IPR020891">
    <property type="entry name" value="UPF0758_CS"/>
</dbReference>
<dbReference type="AlphaFoldDB" id="A0A368DZT6"/>
<keyword evidence="3" id="KW-0378">Hydrolase</keyword>
<proteinExistence type="inferred from homology"/>
<evidence type="ECO:0000259" key="7">
    <source>
        <dbReference type="PROSITE" id="PS50249"/>
    </source>
</evidence>
<dbReference type="NCBIfam" id="NF000642">
    <property type="entry name" value="PRK00024.1"/>
    <property type="match status" value="1"/>
</dbReference>
<dbReference type="PANTHER" id="PTHR30471:SF3">
    <property type="entry name" value="UPF0758 PROTEIN YEES-RELATED"/>
    <property type="match status" value="1"/>
</dbReference>
<dbReference type="InterPro" id="IPR001405">
    <property type="entry name" value="UPF0758"/>
</dbReference>
<evidence type="ECO:0000256" key="6">
    <source>
        <dbReference type="RuleBase" id="RU003797"/>
    </source>
</evidence>
<dbReference type="PROSITE" id="PS01302">
    <property type="entry name" value="UPF0758"/>
    <property type="match status" value="1"/>
</dbReference>
<organism evidence="8 9">
    <name type="scientific">PS1 clade bacterium</name>
    <dbReference type="NCBI Taxonomy" id="2175152"/>
    <lineage>
        <taxon>Bacteria</taxon>
        <taxon>Pseudomonadati</taxon>
        <taxon>Pseudomonadota</taxon>
        <taxon>Alphaproteobacteria</taxon>
        <taxon>PS1 clade</taxon>
    </lineage>
</organism>
<keyword evidence="5" id="KW-0482">Metalloprotease</keyword>
<dbReference type="GO" id="GO:0008237">
    <property type="term" value="F:metallopeptidase activity"/>
    <property type="evidence" value="ECO:0007669"/>
    <property type="project" value="UniProtKB-KW"/>
</dbReference>
<dbReference type="InterPro" id="IPR010994">
    <property type="entry name" value="RuvA_2-like"/>
</dbReference>
<dbReference type="GO" id="GO:0046872">
    <property type="term" value="F:metal ion binding"/>
    <property type="evidence" value="ECO:0007669"/>
    <property type="project" value="UniProtKB-KW"/>
</dbReference>
<dbReference type="EMBL" id="QOQF01000009">
    <property type="protein sequence ID" value="RCL77378.1"/>
    <property type="molecule type" value="Genomic_DNA"/>
</dbReference>
<dbReference type="GO" id="GO:0006508">
    <property type="term" value="P:proteolysis"/>
    <property type="evidence" value="ECO:0007669"/>
    <property type="project" value="UniProtKB-KW"/>
</dbReference>
<keyword evidence="1" id="KW-0645">Protease</keyword>
<sequence>MAKEKHQKTADKHYKGHRDRLRQRFINGGAEALQDYEMLELIMFRAIPRRDVKPMAKDLIKKFGDLSGVLSADRDLLLEVKGISENVVTELKIVESAAKKVGQSRIIRRQALKSWDDLVAYCRTVMAEKQIEEFRALFLDRQNQLIADEVLSTGTVDYTPVYPREVMKRALALSASAMIIVHNHPSGDSTPSKADIQMTKQLDEISKSLGIVLHDHLIIARGSEYSFKSEGLL</sequence>
<dbReference type="CDD" id="cd08071">
    <property type="entry name" value="MPN_DUF2466"/>
    <property type="match status" value="1"/>
</dbReference>
<name>A0A368DZT6_9PROT</name>
<keyword evidence="2" id="KW-0479">Metal-binding</keyword>
<dbReference type="NCBIfam" id="TIGR00608">
    <property type="entry name" value="radc"/>
    <property type="match status" value="1"/>
</dbReference>
<dbReference type="Gene3D" id="3.40.140.10">
    <property type="entry name" value="Cytidine Deaminase, domain 2"/>
    <property type="match status" value="1"/>
</dbReference>
<dbReference type="InterPro" id="IPR037518">
    <property type="entry name" value="MPN"/>
</dbReference>
<dbReference type="PROSITE" id="PS50249">
    <property type="entry name" value="MPN"/>
    <property type="match status" value="1"/>
</dbReference>
<evidence type="ECO:0000256" key="4">
    <source>
        <dbReference type="ARBA" id="ARBA00022833"/>
    </source>
</evidence>
<dbReference type="InterPro" id="IPR025657">
    <property type="entry name" value="RadC_JAB"/>
</dbReference>
<dbReference type="Pfam" id="PF20582">
    <property type="entry name" value="UPF0758_N"/>
    <property type="match status" value="1"/>
</dbReference>
<evidence type="ECO:0000256" key="1">
    <source>
        <dbReference type="ARBA" id="ARBA00022670"/>
    </source>
</evidence>
<keyword evidence="4" id="KW-0862">Zinc</keyword>
<dbReference type="Pfam" id="PF04002">
    <property type="entry name" value="RadC"/>
    <property type="match status" value="1"/>
</dbReference>
<evidence type="ECO:0000256" key="3">
    <source>
        <dbReference type="ARBA" id="ARBA00022801"/>
    </source>
</evidence>
<gene>
    <name evidence="8" type="ORF">DBW69_03545</name>
</gene>
<evidence type="ECO:0000313" key="9">
    <source>
        <dbReference type="Proteomes" id="UP000252132"/>
    </source>
</evidence>
<comment type="similarity">
    <text evidence="6">Belongs to the UPF0758 family.</text>
</comment>
<dbReference type="SUPFAM" id="SSF47781">
    <property type="entry name" value="RuvA domain 2-like"/>
    <property type="match status" value="1"/>
</dbReference>